<keyword evidence="5" id="KW-0406">Ion transport</keyword>
<feature type="transmembrane region" description="Helical" evidence="10">
    <location>
        <begin position="223"/>
        <end position="240"/>
    </location>
</feature>
<feature type="transmembrane region" description="Helical" evidence="10">
    <location>
        <begin position="37"/>
        <end position="59"/>
    </location>
</feature>
<evidence type="ECO:0000256" key="8">
    <source>
        <dbReference type="ARBA" id="ARBA00023214"/>
    </source>
</evidence>
<comment type="subcellular location">
    <subcellularLocation>
        <location evidence="1">Membrane</location>
        <topology evidence="1">Multi-pass membrane protein</topology>
    </subcellularLocation>
</comment>
<keyword evidence="4 10" id="KW-1133">Transmembrane helix</keyword>
<evidence type="ECO:0000256" key="5">
    <source>
        <dbReference type="ARBA" id="ARBA00023065"/>
    </source>
</evidence>
<organism evidence="11 12">
    <name type="scientific">Chitinophaga jiangningensis</name>
    <dbReference type="NCBI Taxonomy" id="1419482"/>
    <lineage>
        <taxon>Bacteria</taxon>
        <taxon>Pseudomonadati</taxon>
        <taxon>Bacteroidota</taxon>
        <taxon>Chitinophagia</taxon>
        <taxon>Chitinophagales</taxon>
        <taxon>Chitinophagaceae</taxon>
        <taxon>Chitinophaga</taxon>
    </lineage>
</organism>
<reference evidence="11 12" key="1">
    <citation type="submission" date="2016-11" db="EMBL/GenBank/DDBJ databases">
        <authorList>
            <person name="Jaros S."/>
            <person name="Januszkiewicz K."/>
            <person name="Wedrychowicz H."/>
        </authorList>
    </citation>
    <scope>NUCLEOTIDE SEQUENCE [LARGE SCALE GENOMIC DNA]</scope>
    <source>
        <strain evidence="11 12">DSM 27406</strain>
    </source>
</reference>
<keyword evidence="3 10" id="KW-0812">Transmembrane</keyword>
<evidence type="ECO:0000256" key="3">
    <source>
        <dbReference type="ARBA" id="ARBA00022692"/>
    </source>
</evidence>
<dbReference type="InterPro" id="IPR014743">
    <property type="entry name" value="Cl-channel_core"/>
</dbReference>
<evidence type="ECO:0000256" key="9">
    <source>
        <dbReference type="ARBA" id="ARBA00023303"/>
    </source>
</evidence>
<dbReference type="Proteomes" id="UP000184420">
    <property type="component" value="Unassembled WGS sequence"/>
</dbReference>
<evidence type="ECO:0000313" key="12">
    <source>
        <dbReference type="Proteomes" id="UP000184420"/>
    </source>
</evidence>
<dbReference type="GO" id="GO:0034707">
    <property type="term" value="C:chloride channel complex"/>
    <property type="evidence" value="ECO:0007669"/>
    <property type="project" value="UniProtKB-KW"/>
</dbReference>
<evidence type="ECO:0000256" key="4">
    <source>
        <dbReference type="ARBA" id="ARBA00022989"/>
    </source>
</evidence>
<dbReference type="PANTHER" id="PTHR43427:SF6">
    <property type="entry name" value="CHLORIDE CHANNEL PROTEIN CLC-E"/>
    <property type="match status" value="1"/>
</dbReference>
<keyword evidence="2" id="KW-0813">Transport</keyword>
<feature type="transmembrane region" description="Helical" evidence="10">
    <location>
        <begin position="387"/>
        <end position="406"/>
    </location>
</feature>
<proteinExistence type="predicted"/>
<dbReference type="GO" id="GO:0005254">
    <property type="term" value="F:chloride channel activity"/>
    <property type="evidence" value="ECO:0007669"/>
    <property type="project" value="UniProtKB-KW"/>
</dbReference>
<feature type="transmembrane region" description="Helical" evidence="10">
    <location>
        <begin position="113"/>
        <end position="132"/>
    </location>
</feature>
<feature type="transmembrane region" description="Helical" evidence="10">
    <location>
        <begin position="356"/>
        <end position="380"/>
    </location>
</feature>
<dbReference type="SUPFAM" id="SSF81340">
    <property type="entry name" value="Clc chloride channel"/>
    <property type="match status" value="1"/>
</dbReference>
<feature type="transmembrane region" description="Helical" evidence="10">
    <location>
        <begin position="260"/>
        <end position="277"/>
    </location>
</feature>
<gene>
    <name evidence="11" type="ORF">SAMN05444266_105248</name>
</gene>
<sequence length="422" mass="46010">MYNRLRQFNSYHTPVFPPAVVTSGSAAGEQPVKLIRICLLALMAGSLWACLGLGLYAIIPALGNLIYLGRFSMEPFDVYYSGIGPIIILLPIMATALWLWLKQKSKMVNPFALIGMSATGIPLGLENVLSYLCSFGLRNNNSRLTHKEGNILIMTGIAGAITWCFGTPLAAIACCIELFLTEISLASILPLLISVAATTALQYYLNPQAYDLIITNSDEYTLLWLYGIIGMVCALLAGLYRYVYLRTQQQVISLHNKKQWLLLIPALVVGLVIWYYPESYGPGNNYLVPLLHGAVTFKVILLICFGRYLCSLFYNSTAMIGSSVTTMLIIGASWGLLTGFIFQLCFPQLHVSSTMIALAGMAAFLTGSTRAVITALIFTIEMSHSAQVLPAVSIACAAAYGTTYLLSVRKIRTSLLAAGNEF</sequence>
<dbReference type="Pfam" id="PF00654">
    <property type="entry name" value="Voltage_CLC"/>
    <property type="match status" value="1"/>
</dbReference>
<protein>
    <submittedName>
        <fullName evidence="11">Voltage gated chloride channel</fullName>
    </submittedName>
</protein>
<dbReference type="EMBL" id="FRBL01000005">
    <property type="protein sequence ID" value="SHL85946.1"/>
    <property type="molecule type" value="Genomic_DNA"/>
</dbReference>
<dbReference type="RefSeq" id="WP_073082031.1">
    <property type="nucleotide sequence ID" value="NZ_FRBL01000005.1"/>
</dbReference>
<name>A0A1M7E2M5_9BACT</name>
<keyword evidence="7" id="KW-0869">Chloride channel</keyword>
<evidence type="ECO:0000256" key="1">
    <source>
        <dbReference type="ARBA" id="ARBA00004141"/>
    </source>
</evidence>
<accession>A0A1M7E2M5</accession>
<evidence type="ECO:0000256" key="7">
    <source>
        <dbReference type="ARBA" id="ARBA00023173"/>
    </source>
</evidence>
<evidence type="ECO:0000256" key="6">
    <source>
        <dbReference type="ARBA" id="ARBA00023136"/>
    </source>
</evidence>
<evidence type="ECO:0000313" key="11">
    <source>
        <dbReference type="EMBL" id="SHL85946.1"/>
    </source>
</evidence>
<evidence type="ECO:0000256" key="10">
    <source>
        <dbReference type="SAM" id="Phobius"/>
    </source>
</evidence>
<keyword evidence="8" id="KW-0868">Chloride</keyword>
<dbReference type="InterPro" id="IPR050368">
    <property type="entry name" value="ClC-type_chloride_channel"/>
</dbReference>
<feature type="transmembrane region" description="Helical" evidence="10">
    <location>
        <begin position="289"/>
        <end position="310"/>
    </location>
</feature>
<feature type="transmembrane region" description="Helical" evidence="10">
    <location>
        <begin position="183"/>
        <end position="203"/>
    </location>
</feature>
<feature type="transmembrane region" description="Helical" evidence="10">
    <location>
        <begin position="322"/>
        <end position="344"/>
    </location>
</feature>
<feature type="transmembrane region" description="Helical" evidence="10">
    <location>
        <begin position="152"/>
        <end position="176"/>
    </location>
</feature>
<keyword evidence="6 10" id="KW-0472">Membrane</keyword>
<dbReference type="Gene3D" id="1.10.3080.10">
    <property type="entry name" value="Clc chloride channel"/>
    <property type="match status" value="1"/>
</dbReference>
<feature type="transmembrane region" description="Helical" evidence="10">
    <location>
        <begin position="79"/>
        <end position="101"/>
    </location>
</feature>
<keyword evidence="12" id="KW-1185">Reference proteome</keyword>
<dbReference type="OrthoDB" id="652373at2"/>
<dbReference type="AlphaFoldDB" id="A0A1M7E2M5"/>
<evidence type="ECO:0000256" key="2">
    <source>
        <dbReference type="ARBA" id="ARBA00022448"/>
    </source>
</evidence>
<dbReference type="STRING" id="1419482.SAMN05444266_105248"/>
<keyword evidence="9" id="KW-0407">Ion channel</keyword>
<dbReference type="PANTHER" id="PTHR43427">
    <property type="entry name" value="CHLORIDE CHANNEL PROTEIN CLC-E"/>
    <property type="match status" value="1"/>
</dbReference>
<dbReference type="InterPro" id="IPR001807">
    <property type="entry name" value="ClC"/>
</dbReference>